<protein>
    <recommendedName>
        <fullName evidence="2">DUF4220 domain-containing protein</fullName>
    </recommendedName>
</protein>
<dbReference type="PANTHER" id="PTHR31325">
    <property type="entry name" value="OS01G0798800 PROTEIN-RELATED"/>
    <property type="match status" value="1"/>
</dbReference>
<sequence>MSLISWISSIINTVLPLLKDLWADWGIHFLVTASITCEIFLTILGIRRKYMTLNLAVRFIIWASYLLLSFIVKIALGKLTDVHIVDPENPSYDVELQALFAPVLLMQLGYPDGITAYAVEDNRLGLRQILNIGAAIVLVVRIIIRCWDSSSPVSRLYLPFFIAGLTKSALWVWALKSVYDDNSIVNAENIPKLAAKEAFVNAEDLPEAAAEMETSVPLRLFPLDKKFDSAKDILKAYFRFDCLKPHLVNWPYHPVFISRDWMSIDRYPANSAFTLNEIELNFMFDVLYTKAPILYTKRGLIARFFGFFCLVSALCGFAVIFRNAFLIDMYITYTYALLLAVTGLELYQITTLAFSDWAVVMMVMNLRMPLLLRLLPPLADRCMKKKRWSRSLGQLNLLEHCLSYKERPKPIRKVLDWFSKKEIFSCHWLRYRQPMPGCLRALVIRKMAELEEKRKYLPFEEKGKWTLEIYGIQEKQGLSSSIAAKFTKSIIIWHIATETLHSLEIEKSDAFRGSKLLSEYLIYLLALHPQILSLPTTDITLEHACCTLRLFLRYRDYKEAISMLSSVDEDVIPLFVEPSNATRITRDWHMLLEVQKLVADLRTISNKWEIISSMWVEMLCYAAYKCPVYHHAKRLRRGGELITLVWLLLAHKTDKFPYENPEACLKIPEISLLGRRFF</sequence>
<keyword evidence="1" id="KW-0472">Membrane</keyword>
<evidence type="ECO:0000256" key="1">
    <source>
        <dbReference type="SAM" id="Phobius"/>
    </source>
</evidence>
<dbReference type="InterPro" id="IPR007658">
    <property type="entry name" value="DUF594"/>
</dbReference>
<reference evidence="3 4" key="1">
    <citation type="submission" date="2024-11" db="EMBL/GenBank/DDBJ databases">
        <title>Chromosome-level genome assembly of Eucalyptus globulus Labill. provides insights into its genome evolution.</title>
        <authorList>
            <person name="Li X."/>
        </authorList>
    </citation>
    <scope>NUCLEOTIDE SEQUENCE [LARGE SCALE GENOMIC DNA]</scope>
    <source>
        <strain evidence="3">CL2024</strain>
        <tissue evidence="3">Fresh tender leaves</tissue>
    </source>
</reference>
<gene>
    <name evidence="3" type="ORF">ACJRO7_015198</name>
</gene>
<keyword evidence="1" id="KW-1133">Transmembrane helix</keyword>
<accession>A0ABD3L3R5</accession>
<feature type="transmembrane region" description="Helical" evidence="1">
    <location>
        <begin position="156"/>
        <end position="175"/>
    </location>
</feature>
<dbReference type="Proteomes" id="UP001634007">
    <property type="component" value="Unassembled WGS sequence"/>
</dbReference>
<dbReference type="Pfam" id="PF04578">
    <property type="entry name" value="DUF594"/>
    <property type="match status" value="1"/>
</dbReference>
<proteinExistence type="predicted"/>
<feature type="transmembrane region" description="Helical" evidence="1">
    <location>
        <begin position="126"/>
        <end position="144"/>
    </location>
</feature>
<dbReference type="AlphaFoldDB" id="A0ABD3L3R5"/>
<dbReference type="EMBL" id="JBJKBG010000003">
    <property type="protein sequence ID" value="KAL3746207.1"/>
    <property type="molecule type" value="Genomic_DNA"/>
</dbReference>
<evidence type="ECO:0000313" key="3">
    <source>
        <dbReference type="EMBL" id="KAL3746207.1"/>
    </source>
</evidence>
<feature type="transmembrane region" description="Helical" evidence="1">
    <location>
        <begin position="25"/>
        <end position="44"/>
    </location>
</feature>
<feature type="transmembrane region" description="Helical" evidence="1">
    <location>
        <begin position="300"/>
        <end position="321"/>
    </location>
</feature>
<keyword evidence="4" id="KW-1185">Reference proteome</keyword>
<evidence type="ECO:0000313" key="4">
    <source>
        <dbReference type="Proteomes" id="UP001634007"/>
    </source>
</evidence>
<feature type="domain" description="DUF4220" evidence="2">
    <location>
        <begin position="62"/>
        <end position="399"/>
    </location>
</feature>
<evidence type="ECO:0000259" key="2">
    <source>
        <dbReference type="Pfam" id="PF13968"/>
    </source>
</evidence>
<organism evidence="3 4">
    <name type="scientific">Eucalyptus globulus</name>
    <name type="common">Tasmanian blue gum</name>
    <dbReference type="NCBI Taxonomy" id="34317"/>
    <lineage>
        <taxon>Eukaryota</taxon>
        <taxon>Viridiplantae</taxon>
        <taxon>Streptophyta</taxon>
        <taxon>Embryophyta</taxon>
        <taxon>Tracheophyta</taxon>
        <taxon>Spermatophyta</taxon>
        <taxon>Magnoliopsida</taxon>
        <taxon>eudicotyledons</taxon>
        <taxon>Gunneridae</taxon>
        <taxon>Pentapetalae</taxon>
        <taxon>rosids</taxon>
        <taxon>malvids</taxon>
        <taxon>Myrtales</taxon>
        <taxon>Myrtaceae</taxon>
        <taxon>Myrtoideae</taxon>
        <taxon>Eucalypteae</taxon>
        <taxon>Eucalyptus</taxon>
    </lineage>
</organism>
<dbReference type="Pfam" id="PF13968">
    <property type="entry name" value="DUF4220"/>
    <property type="match status" value="1"/>
</dbReference>
<comment type="caution">
    <text evidence="3">The sequence shown here is derived from an EMBL/GenBank/DDBJ whole genome shotgun (WGS) entry which is preliminary data.</text>
</comment>
<name>A0ABD3L3R5_EUCGL</name>
<feature type="transmembrane region" description="Helical" evidence="1">
    <location>
        <begin position="56"/>
        <end position="76"/>
    </location>
</feature>
<feature type="transmembrane region" description="Helical" evidence="1">
    <location>
        <begin position="327"/>
        <end position="347"/>
    </location>
</feature>
<dbReference type="InterPro" id="IPR025315">
    <property type="entry name" value="DUF4220"/>
</dbReference>
<keyword evidence="1" id="KW-0812">Transmembrane</keyword>